<evidence type="ECO:0000313" key="3">
    <source>
        <dbReference type="Proteomes" id="UP001497457"/>
    </source>
</evidence>
<evidence type="ECO:0000313" key="2">
    <source>
        <dbReference type="EMBL" id="CAL4933934.1"/>
    </source>
</evidence>
<gene>
    <name evidence="2" type="ORF">URODEC1_LOCUS28396</name>
</gene>
<keyword evidence="3" id="KW-1185">Reference proteome</keyword>
<dbReference type="Proteomes" id="UP001497457">
    <property type="component" value="Chromosome 15b"/>
</dbReference>
<protein>
    <recommendedName>
        <fullName evidence="4">Late embryogenesis abundant protein LEA-2 subgroup domain-containing protein</fullName>
    </recommendedName>
</protein>
<proteinExistence type="predicted"/>
<organism evidence="2 3">
    <name type="scientific">Urochloa decumbens</name>
    <dbReference type="NCBI Taxonomy" id="240449"/>
    <lineage>
        <taxon>Eukaryota</taxon>
        <taxon>Viridiplantae</taxon>
        <taxon>Streptophyta</taxon>
        <taxon>Embryophyta</taxon>
        <taxon>Tracheophyta</taxon>
        <taxon>Spermatophyta</taxon>
        <taxon>Magnoliopsida</taxon>
        <taxon>Liliopsida</taxon>
        <taxon>Poales</taxon>
        <taxon>Poaceae</taxon>
        <taxon>PACMAD clade</taxon>
        <taxon>Panicoideae</taxon>
        <taxon>Panicodae</taxon>
        <taxon>Paniceae</taxon>
        <taxon>Melinidinae</taxon>
        <taxon>Urochloa</taxon>
    </lineage>
</organism>
<name>A0ABC8Y0X2_9POAL</name>
<evidence type="ECO:0008006" key="4">
    <source>
        <dbReference type="Google" id="ProtNLM"/>
    </source>
</evidence>
<reference evidence="2 3" key="2">
    <citation type="submission" date="2024-10" db="EMBL/GenBank/DDBJ databases">
        <authorList>
            <person name="Ryan C."/>
        </authorList>
    </citation>
    <scope>NUCLEOTIDE SEQUENCE [LARGE SCALE GENOMIC DNA]</scope>
</reference>
<dbReference type="EMBL" id="OZ075125">
    <property type="protein sequence ID" value="CAL4933934.1"/>
    <property type="molecule type" value="Genomic_DNA"/>
</dbReference>
<keyword evidence="1" id="KW-0472">Membrane</keyword>
<keyword evidence="1" id="KW-0812">Transmembrane</keyword>
<feature type="transmembrane region" description="Helical" evidence="1">
    <location>
        <begin position="34"/>
        <end position="60"/>
    </location>
</feature>
<dbReference type="AlphaFoldDB" id="A0ABC8Y0X2"/>
<sequence length="207" mass="22834">MTYWDDCCGGKCIDHYDACCDKCCPSISHDVSDFFVNCCTWLLGGAVLATVVVLVCGFAFTHQASITAEDASLTRVRNPNWAASWKYTEPLVAAYGFNGQSFDRVKLEDDGNEIGARKTQVYHLSTEAANEYVALGGDGIIEFERQKVTGEFEVEVVLTSEVLYKLHYTKCTLKATCTLKLQLAPPEKPAAVSQKVKCKLAKAEKYC</sequence>
<keyword evidence="1" id="KW-1133">Transmembrane helix</keyword>
<reference evidence="3" key="1">
    <citation type="submission" date="2024-06" db="EMBL/GenBank/DDBJ databases">
        <authorList>
            <person name="Ryan C."/>
        </authorList>
    </citation>
    <scope>NUCLEOTIDE SEQUENCE [LARGE SCALE GENOMIC DNA]</scope>
</reference>
<evidence type="ECO:0000256" key="1">
    <source>
        <dbReference type="SAM" id="Phobius"/>
    </source>
</evidence>
<accession>A0ABC8Y0X2</accession>